<dbReference type="PANTHER" id="PTHR19375">
    <property type="entry name" value="HEAT SHOCK PROTEIN 70KDA"/>
    <property type="match status" value="1"/>
</dbReference>
<keyword evidence="6" id="KW-0143">Chaperone</keyword>
<comment type="similarity">
    <text evidence="1 7">Belongs to the heat shock protein 70 family.</text>
</comment>
<dbReference type="InterPro" id="IPR018181">
    <property type="entry name" value="Heat_shock_70_CS"/>
</dbReference>
<dbReference type="GO" id="GO:0005524">
    <property type="term" value="F:ATP binding"/>
    <property type="evidence" value="ECO:0007669"/>
    <property type="project" value="UniProtKB-KW"/>
</dbReference>
<keyword evidence="2" id="KW-0597">Phosphoprotein</keyword>
<dbReference type="FunFam" id="3.30.420.40:FF:000028">
    <property type="entry name" value="heat shock 70 kDa protein-like"/>
    <property type="match status" value="1"/>
</dbReference>
<keyword evidence="3 7" id="KW-0547">Nucleotide-binding</keyword>
<evidence type="ECO:0000313" key="9">
    <source>
        <dbReference type="Proteomes" id="UP001220238"/>
    </source>
</evidence>
<dbReference type="PROSITE" id="PS00329">
    <property type="entry name" value="HSP70_2"/>
    <property type="match status" value="1"/>
</dbReference>
<name>A0AB38XV95_CORAY</name>
<dbReference type="SUPFAM" id="SSF53067">
    <property type="entry name" value="Actin-like ATPase domain"/>
    <property type="match status" value="2"/>
</dbReference>
<dbReference type="InterPro" id="IPR013126">
    <property type="entry name" value="Hsp_70_fam"/>
</dbReference>
<evidence type="ECO:0000256" key="3">
    <source>
        <dbReference type="ARBA" id="ARBA00022741"/>
    </source>
</evidence>
<sequence>MAERIYGIDLGTSNSAISYVDSLGVPVIQENLDGDLSTPSVVWFESKANTVVGKLAREEKLFSPNDVIELVKRSIGTDKKWNFSGKAYTPEEISSLILRSLVPDEAADDEISAVITVPAYFGAKEREATRNAGQIANFNVLELVAEPVAAALYYDSKQPLKDKTLLVYDLGGGTFDATIVQGIDNTFRVIATDGDARLGGADWDKALGEFILDKFIEQTGDEEAENDETFVAKLHEQTVNCKEALSNAESATVRLASDSGSRAKIAVTREDLERVTAPLLEQTEIPLTRVLETAKEKEPGLTIDEVILVGGSSRMTAVTKLVERLTGKKPLLVEPDLAVAKGAALAAMISKLGGVVNAESSPAVQQQSIAQIAAETGIDAGQLAALSEKKVANVLPKSIGIRVVDHLNNPYIDYLVNQNDMIPLSEPVVREYSTVADGQEEVDLTLYQQASDVPSEDVALNDIISGSESMLTGIPPLPKGQPIQVKFFVAADGMITVEGTHVPSGRSIESHVRIGVMNEEEISAARTTMMKVSVSQGDN</sequence>
<dbReference type="GO" id="GO:0140662">
    <property type="term" value="F:ATP-dependent protein folding chaperone"/>
    <property type="evidence" value="ECO:0007669"/>
    <property type="project" value="InterPro"/>
</dbReference>
<keyword evidence="4 7" id="KW-0067">ATP-binding</keyword>
<dbReference type="AlphaFoldDB" id="A0AB38XV95"/>
<evidence type="ECO:0000256" key="6">
    <source>
        <dbReference type="ARBA" id="ARBA00023186"/>
    </source>
</evidence>
<gene>
    <name evidence="8" type="ORF">P2W56_00550</name>
</gene>
<evidence type="ECO:0000256" key="1">
    <source>
        <dbReference type="ARBA" id="ARBA00007381"/>
    </source>
</evidence>
<dbReference type="SUPFAM" id="SSF100920">
    <property type="entry name" value="Heat shock protein 70kD (HSP70), peptide-binding domain"/>
    <property type="match status" value="1"/>
</dbReference>
<evidence type="ECO:0000256" key="5">
    <source>
        <dbReference type="ARBA" id="ARBA00023016"/>
    </source>
</evidence>
<accession>A0AB38XV95</accession>
<protein>
    <submittedName>
        <fullName evidence="8">Hsp70 family protein</fullName>
    </submittedName>
</protein>
<dbReference type="Proteomes" id="UP001220238">
    <property type="component" value="Chromosome"/>
</dbReference>
<evidence type="ECO:0000256" key="2">
    <source>
        <dbReference type="ARBA" id="ARBA00022553"/>
    </source>
</evidence>
<dbReference type="CDD" id="cd24029">
    <property type="entry name" value="ASKHA_NBD_HSP70_DnaK_HscA_HscC"/>
    <property type="match status" value="1"/>
</dbReference>
<proteinExistence type="inferred from homology"/>
<organism evidence="8 9">
    <name type="scientific">Corynebacterium amycolatum</name>
    <dbReference type="NCBI Taxonomy" id="43765"/>
    <lineage>
        <taxon>Bacteria</taxon>
        <taxon>Bacillati</taxon>
        <taxon>Actinomycetota</taxon>
        <taxon>Actinomycetes</taxon>
        <taxon>Mycobacteriales</taxon>
        <taxon>Corynebacteriaceae</taxon>
        <taxon>Corynebacterium</taxon>
    </lineage>
</organism>
<dbReference type="RefSeq" id="WP_016421465.1">
    <property type="nucleotide sequence ID" value="NZ_CP046975.1"/>
</dbReference>
<dbReference type="InterPro" id="IPR029047">
    <property type="entry name" value="HSP70_peptide-bd_sf"/>
</dbReference>
<dbReference type="PROSITE" id="PS00297">
    <property type="entry name" value="HSP70_1"/>
    <property type="match status" value="1"/>
</dbReference>
<dbReference type="FunFam" id="3.90.640.10:FF:000003">
    <property type="entry name" value="Molecular chaperone DnaK"/>
    <property type="match status" value="1"/>
</dbReference>
<evidence type="ECO:0000256" key="4">
    <source>
        <dbReference type="ARBA" id="ARBA00022840"/>
    </source>
</evidence>
<dbReference type="Gene3D" id="3.90.640.10">
    <property type="entry name" value="Actin, Chain A, domain 4"/>
    <property type="match status" value="1"/>
</dbReference>
<evidence type="ECO:0000256" key="7">
    <source>
        <dbReference type="RuleBase" id="RU003322"/>
    </source>
</evidence>
<evidence type="ECO:0000313" key="8">
    <source>
        <dbReference type="EMBL" id="WET43981.1"/>
    </source>
</evidence>
<reference evidence="8" key="1">
    <citation type="submission" date="2023-03" db="EMBL/GenBank/DDBJ databases">
        <title>Corynebacterium amycolatum SB-1.</title>
        <authorList>
            <person name="Jo H."/>
        </authorList>
    </citation>
    <scope>NUCLEOTIDE SEQUENCE</scope>
    <source>
        <strain evidence="8">SB-1</strain>
    </source>
</reference>
<dbReference type="EMBL" id="CP120206">
    <property type="protein sequence ID" value="WET43981.1"/>
    <property type="molecule type" value="Genomic_DNA"/>
</dbReference>
<dbReference type="GeneID" id="92768216"/>
<dbReference type="PRINTS" id="PR00301">
    <property type="entry name" value="HEATSHOCK70"/>
</dbReference>
<dbReference type="Gene3D" id="2.60.34.10">
    <property type="entry name" value="Substrate Binding Domain Of DNAk, Chain A, domain 1"/>
    <property type="match status" value="1"/>
</dbReference>
<dbReference type="InterPro" id="IPR043129">
    <property type="entry name" value="ATPase_NBD"/>
</dbReference>
<dbReference type="Gene3D" id="3.30.420.40">
    <property type="match status" value="2"/>
</dbReference>
<keyword evidence="5" id="KW-0346">Stress response</keyword>
<dbReference type="Pfam" id="PF00012">
    <property type="entry name" value="HSP70"/>
    <property type="match status" value="2"/>
</dbReference>